<evidence type="ECO:0000256" key="3">
    <source>
        <dbReference type="ARBA" id="ARBA00023002"/>
    </source>
</evidence>
<dbReference type="RefSeq" id="WP_085785353.1">
    <property type="nucleotide sequence ID" value="NZ_CP019937.1"/>
</dbReference>
<dbReference type="STRING" id="92947.BVG79_00318"/>
<dbReference type="PANTHER" id="PTHR10430:SF16">
    <property type="entry name" value="PEROXIREDOXIN-5, MITOCHONDRIAL"/>
    <property type="match status" value="1"/>
</dbReference>
<dbReference type="Pfam" id="PF08534">
    <property type="entry name" value="Redoxin"/>
    <property type="match status" value="1"/>
</dbReference>
<dbReference type="EMBL" id="CP019937">
    <property type="protein sequence ID" value="ARO13674.1"/>
    <property type="molecule type" value="Genomic_DNA"/>
</dbReference>
<dbReference type="KEGG" id="kro:BVG79_00318"/>
<dbReference type="OrthoDB" id="9800621at2"/>
<comment type="function">
    <text evidence="6">Thiol-specific peroxidase that catalyzes the reduction of hydrogen peroxide and organic hydroperoxides to water and alcohols, respectively. Plays a role in cell protection against oxidative stress by detoxifying peroxides.</text>
</comment>
<evidence type="ECO:0000256" key="1">
    <source>
        <dbReference type="ARBA" id="ARBA00022559"/>
    </source>
</evidence>
<name>A0A1W6NWT1_9RHOB</name>
<dbReference type="InterPro" id="IPR013740">
    <property type="entry name" value="Redoxin"/>
</dbReference>
<dbReference type="AlphaFoldDB" id="A0A1W6NWT1"/>
<dbReference type="EC" id="1.11.1.27" evidence="6"/>
<sequence>MTIAVGDKLPSAKLMKLGENGVEVVDIAALAKGRKIVLFGLPGPYTGTCSTAHVPSFIRTRAGFTEKGIDEVICVAVNDAFVMKAWGEDTGATAAGITMLADPLSEFTQAVGLAFSNPDVGFVNRSLRYALMADDGVVKVLHVEENAGMCSISGGEDMLASI</sequence>
<keyword evidence="4 6" id="KW-0676">Redox-active center</keyword>
<dbReference type="InterPro" id="IPR036249">
    <property type="entry name" value="Thioredoxin-like_sf"/>
</dbReference>
<evidence type="ECO:0000259" key="7">
    <source>
        <dbReference type="PROSITE" id="PS51352"/>
    </source>
</evidence>
<proteinExistence type="inferred from homology"/>
<evidence type="ECO:0000256" key="6">
    <source>
        <dbReference type="RuleBase" id="RU366011"/>
    </source>
</evidence>
<evidence type="ECO:0000256" key="4">
    <source>
        <dbReference type="ARBA" id="ARBA00023284"/>
    </source>
</evidence>
<organism evidence="8 9">
    <name type="scientific">Ketogulonicigenium robustum</name>
    <dbReference type="NCBI Taxonomy" id="92947"/>
    <lineage>
        <taxon>Bacteria</taxon>
        <taxon>Pseudomonadati</taxon>
        <taxon>Pseudomonadota</taxon>
        <taxon>Alphaproteobacteria</taxon>
        <taxon>Rhodobacterales</taxon>
        <taxon>Roseobacteraceae</taxon>
        <taxon>Ketogulonicigenium</taxon>
    </lineage>
</organism>
<keyword evidence="9" id="KW-1185">Reference proteome</keyword>
<accession>A0A1W6NWT1</accession>
<keyword evidence="2 6" id="KW-0049">Antioxidant</keyword>
<keyword evidence="1 6" id="KW-0575">Peroxidase</keyword>
<dbReference type="GO" id="GO:0008379">
    <property type="term" value="F:thioredoxin peroxidase activity"/>
    <property type="evidence" value="ECO:0007669"/>
    <property type="project" value="InterPro"/>
</dbReference>
<dbReference type="InterPro" id="IPR013766">
    <property type="entry name" value="Thioredoxin_domain"/>
</dbReference>
<comment type="catalytic activity">
    <reaction evidence="6">
        <text>a hydroperoxide + 2 glutathione = an alcohol + glutathione disulfide + H2O</text>
        <dbReference type="Rhea" id="RHEA:62632"/>
        <dbReference type="ChEBI" id="CHEBI:15377"/>
        <dbReference type="ChEBI" id="CHEBI:30879"/>
        <dbReference type="ChEBI" id="CHEBI:35924"/>
        <dbReference type="ChEBI" id="CHEBI:57925"/>
        <dbReference type="ChEBI" id="CHEBI:58297"/>
        <dbReference type="EC" id="1.11.1.27"/>
    </reaction>
</comment>
<gene>
    <name evidence="8" type="primary">ahpC</name>
    <name evidence="8" type="ORF">BVG79_00318</name>
</gene>
<dbReference type="GO" id="GO:0045454">
    <property type="term" value="P:cell redox homeostasis"/>
    <property type="evidence" value="ECO:0007669"/>
    <property type="project" value="TreeGrafter"/>
</dbReference>
<dbReference type="Proteomes" id="UP000242447">
    <property type="component" value="Chromosome"/>
</dbReference>
<dbReference type="FunFam" id="3.40.30.10:FF:000020">
    <property type="entry name" value="Peroxiredoxin"/>
    <property type="match status" value="1"/>
</dbReference>
<comment type="similarity">
    <text evidence="6">Belongs to the peroxiredoxin family. Prx5 subfamily.</text>
</comment>
<dbReference type="InterPro" id="IPR037944">
    <property type="entry name" value="PRX5-like"/>
</dbReference>
<evidence type="ECO:0000256" key="2">
    <source>
        <dbReference type="ARBA" id="ARBA00022862"/>
    </source>
</evidence>
<dbReference type="GO" id="GO:0042744">
    <property type="term" value="P:hydrogen peroxide catabolic process"/>
    <property type="evidence" value="ECO:0007669"/>
    <property type="project" value="TreeGrafter"/>
</dbReference>
<keyword evidence="3 6" id="KW-0560">Oxidoreductase</keyword>
<dbReference type="CDD" id="cd03013">
    <property type="entry name" value="PRX5_like"/>
    <property type="match status" value="1"/>
</dbReference>
<dbReference type="GO" id="GO:0005737">
    <property type="term" value="C:cytoplasm"/>
    <property type="evidence" value="ECO:0007669"/>
    <property type="project" value="TreeGrafter"/>
</dbReference>
<dbReference type="Gene3D" id="3.40.30.10">
    <property type="entry name" value="Glutaredoxin"/>
    <property type="match status" value="1"/>
</dbReference>
<dbReference type="GO" id="GO:0034599">
    <property type="term" value="P:cellular response to oxidative stress"/>
    <property type="evidence" value="ECO:0007669"/>
    <property type="project" value="InterPro"/>
</dbReference>
<protein>
    <recommendedName>
        <fullName evidence="6">Glutathione-dependent peroxiredoxin</fullName>
        <ecNumber evidence="6">1.11.1.27</ecNumber>
    </recommendedName>
</protein>
<evidence type="ECO:0000256" key="5">
    <source>
        <dbReference type="PIRSR" id="PIRSR637944-1"/>
    </source>
</evidence>
<dbReference type="PROSITE" id="PS51352">
    <property type="entry name" value="THIOREDOXIN_2"/>
    <property type="match status" value="1"/>
</dbReference>
<feature type="active site" description="Cysteine sulfenic acid (-SOH) intermediate" evidence="5">
    <location>
        <position position="49"/>
    </location>
</feature>
<dbReference type="PANTHER" id="PTHR10430">
    <property type="entry name" value="PEROXIREDOXIN"/>
    <property type="match status" value="1"/>
</dbReference>
<evidence type="ECO:0000313" key="9">
    <source>
        <dbReference type="Proteomes" id="UP000242447"/>
    </source>
</evidence>
<evidence type="ECO:0000313" key="8">
    <source>
        <dbReference type="EMBL" id="ARO13674.1"/>
    </source>
</evidence>
<dbReference type="SUPFAM" id="SSF52833">
    <property type="entry name" value="Thioredoxin-like"/>
    <property type="match status" value="1"/>
</dbReference>
<reference evidence="8 9" key="1">
    <citation type="submission" date="2017-02" db="EMBL/GenBank/DDBJ databases">
        <title>Ketogulonicigenium robustum SPU B003 Genome sequencing and assembly.</title>
        <authorList>
            <person name="Li Y."/>
            <person name="Liu L."/>
            <person name="Wang C."/>
            <person name="Zhang M."/>
            <person name="Zhang T."/>
            <person name="Zhang Y."/>
        </authorList>
    </citation>
    <scope>NUCLEOTIDE SEQUENCE [LARGE SCALE GENOMIC DNA]</scope>
    <source>
        <strain evidence="8 9">SPU_B003</strain>
    </source>
</reference>
<feature type="domain" description="Thioredoxin" evidence="7">
    <location>
        <begin position="3"/>
        <end position="162"/>
    </location>
</feature>